<dbReference type="Pfam" id="PF03895">
    <property type="entry name" value="YadA_anchor"/>
    <property type="match status" value="1"/>
</dbReference>
<protein>
    <submittedName>
        <fullName evidence="13">Adhesin</fullName>
    </submittedName>
</protein>
<evidence type="ECO:0000256" key="2">
    <source>
        <dbReference type="ARBA" id="ARBA00004442"/>
    </source>
</evidence>
<evidence type="ECO:0000256" key="5">
    <source>
        <dbReference type="ARBA" id="ARBA00022452"/>
    </source>
</evidence>
<keyword evidence="4" id="KW-0813">Transport</keyword>
<dbReference type="GO" id="GO:0015031">
    <property type="term" value="P:protein transport"/>
    <property type="evidence" value="ECO:0007669"/>
    <property type="project" value="UniProtKB-KW"/>
</dbReference>
<dbReference type="InterPro" id="IPR045584">
    <property type="entry name" value="Pilin-like"/>
</dbReference>
<dbReference type="EMBL" id="AUZI01000012">
    <property type="protein sequence ID" value="KID49443.1"/>
    <property type="molecule type" value="Genomic_DNA"/>
</dbReference>
<proteinExistence type="inferred from homology"/>
<dbReference type="PATRIC" id="fig|1226633.4.peg.944"/>
<comment type="subcellular location">
    <subcellularLocation>
        <location evidence="2">Cell outer membrane</location>
    </subcellularLocation>
    <subcellularLocation>
        <location evidence="1">Cell surface</location>
    </subcellularLocation>
</comment>
<feature type="domain" description="Trimeric autotransporter adhesin YadA-like stalk" evidence="12">
    <location>
        <begin position="531"/>
        <end position="559"/>
    </location>
</feature>
<keyword evidence="10" id="KW-0998">Cell outer membrane</keyword>
<evidence type="ECO:0000256" key="7">
    <source>
        <dbReference type="ARBA" id="ARBA00022729"/>
    </source>
</evidence>
<dbReference type="SUPFAM" id="SSF54523">
    <property type="entry name" value="Pili subunits"/>
    <property type="match status" value="1"/>
</dbReference>
<evidence type="ECO:0000259" key="11">
    <source>
        <dbReference type="Pfam" id="PF03895"/>
    </source>
</evidence>
<feature type="domain" description="Trimeric autotransporter adhesin YadA-like C-terminal membrane anchor" evidence="11">
    <location>
        <begin position="887"/>
        <end position="946"/>
    </location>
</feature>
<dbReference type="OrthoDB" id="95342at2"/>
<dbReference type="Pfam" id="PF05662">
    <property type="entry name" value="YadA_stalk"/>
    <property type="match status" value="2"/>
</dbReference>
<evidence type="ECO:0000256" key="4">
    <source>
        <dbReference type="ARBA" id="ARBA00022448"/>
    </source>
</evidence>
<dbReference type="InterPro" id="IPR011049">
    <property type="entry name" value="Serralysin-like_metalloprot_C"/>
</dbReference>
<keyword evidence="5" id="KW-1134">Transmembrane beta strand</keyword>
<evidence type="ECO:0000313" key="14">
    <source>
        <dbReference type="Proteomes" id="UP000031184"/>
    </source>
</evidence>
<keyword evidence="8" id="KW-0653">Protein transport</keyword>
<comment type="similarity">
    <text evidence="3">Belongs to the autotransporter-2 (AT-2) (TC 1.B.40) family.</text>
</comment>
<name>A0A017H8K8_9FUSO</name>
<dbReference type="Proteomes" id="UP000031184">
    <property type="component" value="Unassembled WGS sequence"/>
</dbReference>
<evidence type="ECO:0000256" key="6">
    <source>
        <dbReference type="ARBA" id="ARBA00022692"/>
    </source>
</evidence>
<keyword evidence="6" id="KW-0812">Transmembrane</keyword>
<keyword evidence="7" id="KW-0732">Signal</keyword>
<evidence type="ECO:0000259" key="12">
    <source>
        <dbReference type="Pfam" id="PF05662"/>
    </source>
</evidence>
<evidence type="ECO:0000256" key="10">
    <source>
        <dbReference type="ARBA" id="ARBA00023237"/>
    </source>
</evidence>
<dbReference type="InterPro" id="IPR005594">
    <property type="entry name" value="YadA_C"/>
</dbReference>
<dbReference type="Gene3D" id="1.20.5.170">
    <property type="match status" value="1"/>
</dbReference>
<evidence type="ECO:0000256" key="8">
    <source>
        <dbReference type="ARBA" id="ARBA00022927"/>
    </source>
</evidence>
<dbReference type="SUPFAM" id="SSF101967">
    <property type="entry name" value="Adhesin YadA, collagen-binding domain"/>
    <property type="match status" value="3"/>
</dbReference>
<dbReference type="GO" id="GO:0009986">
    <property type="term" value="C:cell surface"/>
    <property type="evidence" value="ECO:0007669"/>
    <property type="project" value="UniProtKB-SubCell"/>
</dbReference>
<gene>
    <name evidence="13" type="ORF">C095_04660</name>
</gene>
<keyword evidence="9" id="KW-0472">Membrane</keyword>
<accession>A0A017H8K8</accession>
<reference evidence="13 14" key="1">
    <citation type="submission" date="2013-08" db="EMBL/GenBank/DDBJ databases">
        <title>An opportunistic ruminal bacterium that causes liver abscesses in cattle.</title>
        <authorList>
            <person name="Benahmed F.H."/>
            <person name="Rasmussen M."/>
            <person name="Harbottle H."/>
            <person name="Soppet D."/>
            <person name="Nagaraja T.G."/>
            <person name="Davidson M."/>
        </authorList>
    </citation>
    <scope>NUCLEOTIDE SEQUENCE [LARGE SCALE GENOMIC DNA]</scope>
    <source>
        <strain evidence="13 14">B35</strain>
    </source>
</reference>
<organism evidence="13 14">
    <name type="scientific">Fusobacterium necrophorum subsp. funduliforme B35</name>
    <dbReference type="NCBI Taxonomy" id="1226633"/>
    <lineage>
        <taxon>Bacteria</taxon>
        <taxon>Fusobacteriati</taxon>
        <taxon>Fusobacteriota</taxon>
        <taxon>Fusobacteriia</taxon>
        <taxon>Fusobacteriales</taxon>
        <taxon>Fusobacteriaceae</taxon>
        <taxon>Fusobacterium</taxon>
    </lineage>
</organism>
<dbReference type="RefSeq" id="WP_039121634.1">
    <property type="nucleotide sequence ID" value="NZ_AOJP01000001.1"/>
</dbReference>
<evidence type="ECO:0000256" key="3">
    <source>
        <dbReference type="ARBA" id="ARBA00005848"/>
    </source>
</evidence>
<dbReference type="AlphaFoldDB" id="A0A017H8K8"/>
<evidence type="ECO:0000256" key="1">
    <source>
        <dbReference type="ARBA" id="ARBA00004241"/>
    </source>
</evidence>
<evidence type="ECO:0000256" key="9">
    <source>
        <dbReference type="ARBA" id="ARBA00023136"/>
    </source>
</evidence>
<dbReference type="InterPro" id="IPR008635">
    <property type="entry name" value="Coiled_stalk_dom"/>
</dbReference>
<comment type="caution">
    <text evidence="13">The sequence shown here is derived from an EMBL/GenBank/DDBJ whole genome shotgun (WGS) entry which is preliminary data.</text>
</comment>
<sequence>MKEEKSMKHWLKRKVTFTQALLVVFLITGGIGYAETTLEQLTKRVEALEKNAVHYTSIKSEESQNKNNDGAKAKDSIAIGAKAGTHVNATSAVAIGDTAKANGEAALAFGRKSASDGKGSIAIGDEAKIASNGHSLTSIAIGKKAYVLNGTGQQEYELSFDKNNWTVTPAGFFSNTYTPKDVDKVPGGIAIGTNSYARTGSVQIGAHTVSKGSMMGGKAFVGDENANIVGMTTIGTNSYNKGALATMAGAYSIITGDFTGAGGFNSLLYGSQNFGAVAVGSLNSIRSRGYNRTAGVANSIVGLANVAENSNGALIFGAGNNISNSMKTINGVSTGADSVDDMVKQLQTAVKDSNSGGATLAIGGGNKADYTQASQLIGVNNTLTGKSGKESKYALLNGYKNAAANVENTYVTGKENTVEEAEDNLVTGKNLSLKGKEGAKAKGNILFGFNDQKKEDSMKLSAKNIVAIGNNIVAKNDNSVYLGNNSTEADSEVSKVLEEYEMETIQEHVYKYRGGKPQGIVSVGKTGEERRIQNVAAGYVHENSTDAVNGSQLYATNFKQANFMNSTETLLGGNAEVNKETGEVSMTDIGGTGKNTLHEAIAEVKKIAGDAASFTTSVSVEEELTVTKTETKDPTTEKVTNTDYKVGLSQAVKDKLNKIGDGVIAKDGEKSEHTVTGKTVYEYLEKQKEEIGVDLSNKANKDASNIEVDKFTEKLNEGANIAEPKDRLVTDRQVKDYVAGTEIAYRAEGESDSKKVKLSDGFVFQGDNNIQTETEANGVVKHALNSELTGIKSITNEGTTITLSKENVAVNDKKITGVADGDISATSQDAVNGRQLYETNGRVERLEKDSETMKEHIVENTRQIERAKSETRHVGALSSALAALHPMQYDPLQKNQVMAGVGTYRDKQAVAVGVTHYFNENLMMTAGVSVGEAERVKTMANVGITWKIGKDDDRRDLPERYKEGPISSIYKMQQEMEEVLKENQEQKAQIQKQQEQINKMQEQLEMLLKQK</sequence>
<dbReference type="GO" id="GO:0009279">
    <property type="term" value="C:cell outer membrane"/>
    <property type="evidence" value="ECO:0007669"/>
    <property type="project" value="UniProtKB-SubCell"/>
</dbReference>
<dbReference type="Gene3D" id="2.150.10.10">
    <property type="entry name" value="Serralysin-like metalloprotease, C-terminal"/>
    <property type="match status" value="3"/>
</dbReference>
<evidence type="ECO:0000313" key="13">
    <source>
        <dbReference type="EMBL" id="KID49443.1"/>
    </source>
</evidence>
<feature type="domain" description="Trimeric autotransporter adhesin YadA-like stalk" evidence="12">
    <location>
        <begin position="814"/>
        <end position="844"/>
    </location>
</feature>
<dbReference type="Gene3D" id="3.30.1300.30">
    <property type="entry name" value="GSPII I/J protein-like"/>
    <property type="match status" value="1"/>
</dbReference>